<dbReference type="STRING" id="728005.SAMN04488059_105116"/>
<evidence type="ECO:0000313" key="1">
    <source>
        <dbReference type="EMBL" id="SFC45078.1"/>
    </source>
</evidence>
<dbReference type="Proteomes" id="UP000182258">
    <property type="component" value="Unassembled WGS sequence"/>
</dbReference>
<dbReference type="AlphaFoldDB" id="A0A1I1JEP1"/>
<reference evidence="1 2" key="1">
    <citation type="submission" date="2016-10" db="EMBL/GenBank/DDBJ databases">
        <authorList>
            <person name="de Groot N.N."/>
        </authorList>
    </citation>
    <scope>NUCLEOTIDE SEQUENCE [LARGE SCALE GENOMIC DNA]</scope>
    <source>
        <strain evidence="1 2">CGMCC 1.10210</strain>
    </source>
</reference>
<dbReference type="EMBL" id="FOMB01000005">
    <property type="protein sequence ID" value="SFC45078.1"/>
    <property type="molecule type" value="Genomic_DNA"/>
</dbReference>
<organism evidence="1 2">
    <name type="scientific">Devosia psychrophila</name>
    <dbReference type="NCBI Taxonomy" id="728005"/>
    <lineage>
        <taxon>Bacteria</taxon>
        <taxon>Pseudomonadati</taxon>
        <taxon>Pseudomonadota</taxon>
        <taxon>Alphaproteobacteria</taxon>
        <taxon>Hyphomicrobiales</taxon>
        <taxon>Devosiaceae</taxon>
        <taxon>Devosia</taxon>
    </lineage>
</organism>
<accession>A0A1I1JEP1</accession>
<proteinExistence type="predicted"/>
<name>A0A1I1JEP1_9HYPH</name>
<evidence type="ECO:0000313" key="2">
    <source>
        <dbReference type="Proteomes" id="UP000182258"/>
    </source>
</evidence>
<gene>
    <name evidence="1" type="ORF">SAMN04488059_105116</name>
</gene>
<sequence>MLDGGNRLIVICHSGLHGKGAGCGDDEAAQCSDEKFFLMLGHFVPRHVSVVDANLPDPL</sequence>
<protein>
    <submittedName>
        <fullName evidence="1">Uncharacterized protein</fullName>
    </submittedName>
</protein>